<organism evidence="1 2">
    <name type="scientific">Candidatus Endonucleibacter bathymodioli</name>
    <dbReference type="NCBI Taxonomy" id="539814"/>
    <lineage>
        <taxon>Bacteria</taxon>
        <taxon>Pseudomonadati</taxon>
        <taxon>Pseudomonadota</taxon>
        <taxon>Gammaproteobacteria</taxon>
        <taxon>Oceanospirillales</taxon>
        <taxon>Endozoicomonadaceae</taxon>
        <taxon>Candidatus Endonucleibacter</taxon>
    </lineage>
</organism>
<evidence type="ECO:0000313" key="1">
    <source>
        <dbReference type="EMBL" id="MDP0589538.1"/>
    </source>
</evidence>
<evidence type="ECO:0000313" key="2">
    <source>
        <dbReference type="Proteomes" id="UP001178148"/>
    </source>
</evidence>
<dbReference type="SUPFAM" id="SSF51230">
    <property type="entry name" value="Single hybrid motif"/>
    <property type="match status" value="1"/>
</dbReference>
<keyword evidence="2" id="KW-1185">Reference proteome</keyword>
<dbReference type="EMBL" id="JASXSV010000016">
    <property type="protein sequence ID" value="MDP0589538.1"/>
    <property type="molecule type" value="Genomic_DNA"/>
</dbReference>
<gene>
    <name evidence="1" type="ORF">QS748_10255</name>
</gene>
<name>A0AA90NMI7_9GAMM</name>
<dbReference type="AlphaFoldDB" id="A0AA90NMI7"/>
<reference evidence="1 2" key="1">
    <citation type="journal article" date="2023" name="bioRxiv">
        <title>An intranuclear bacterial parasite of deep-sea mussels expresses apoptosis inhibitors acquired from its host.</title>
        <authorList>
            <person name="Gonzalez Porras M.A."/>
            <person name="Assie A."/>
            <person name="Tietjen M."/>
            <person name="Violette M."/>
            <person name="Kleiner M."/>
            <person name="Gruber-Vodicka H."/>
            <person name="Dubilier N."/>
            <person name="Leisch N."/>
        </authorList>
    </citation>
    <scope>NUCLEOTIDE SEQUENCE [LARGE SCALE GENOMIC DNA]</scope>
    <source>
        <strain evidence="1">IAP13</strain>
    </source>
</reference>
<comment type="caution">
    <text evidence="1">The sequence shown here is derived from an EMBL/GenBank/DDBJ whole genome shotgun (WGS) entry which is preliminary data.</text>
</comment>
<sequence>MIGVVTGMIKVPKLVTGRAVFNEVHGIIGGHYTRGDIAAVVVTSGTAMNIYSPYNGACIKILLKYSNEAIKGEHIMKLDIDA</sequence>
<proteinExistence type="predicted"/>
<dbReference type="Proteomes" id="UP001178148">
    <property type="component" value="Unassembled WGS sequence"/>
</dbReference>
<dbReference type="InterPro" id="IPR011053">
    <property type="entry name" value="Single_hybrid_motif"/>
</dbReference>
<accession>A0AA90NMI7</accession>
<protein>
    <submittedName>
        <fullName evidence="1">Uncharacterized protein</fullName>
    </submittedName>
</protein>